<keyword evidence="3 6" id="KW-1133">Transmembrane helix</keyword>
<evidence type="ECO:0000256" key="4">
    <source>
        <dbReference type="ARBA" id="ARBA00023136"/>
    </source>
</evidence>
<evidence type="ECO:0000313" key="8">
    <source>
        <dbReference type="Proteomes" id="UP000736672"/>
    </source>
</evidence>
<dbReference type="EMBL" id="JAGTJS010000023">
    <property type="protein sequence ID" value="KAH7237286.1"/>
    <property type="molecule type" value="Genomic_DNA"/>
</dbReference>
<evidence type="ECO:0000313" key="7">
    <source>
        <dbReference type="EMBL" id="KAH7237286.1"/>
    </source>
</evidence>
<accession>A0A9P9GDY3</accession>
<dbReference type="InterPro" id="IPR051694">
    <property type="entry name" value="Immunoregulatory_rcpt-like"/>
</dbReference>
<evidence type="ECO:0000256" key="1">
    <source>
        <dbReference type="ARBA" id="ARBA00004167"/>
    </source>
</evidence>
<gene>
    <name evidence="7" type="ORF">B0J15DRAFT_570128</name>
</gene>
<dbReference type="AlphaFoldDB" id="A0A9P9GDY3"/>
<comment type="subcellular location">
    <subcellularLocation>
        <location evidence="1">Membrane</location>
        <topology evidence="1">Single-pass membrane protein</topology>
    </subcellularLocation>
</comment>
<keyword evidence="4 6" id="KW-0472">Membrane</keyword>
<dbReference type="CDD" id="cd12087">
    <property type="entry name" value="TM_EGFR-like"/>
    <property type="match status" value="1"/>
</dbReference>
<reference evidence="7" key="1">
    <citation type="journal article" date="2021" name="Nat. Commun.">
        <title>Genetic determinants of endophytism in the Arabidopsis root mycobiome.</title>
        <authorList>
            <person name="Mesny F."/>
            <person name="Miyauchi S."/>
            <person name="Thiergart T."/>
            <person name="Pickel B."/>
            <person name="Atanasova L."/>
            <person name="Karlsson M."/>
            <person name="Huettel B."/>
            <person name="Barry K.W."/>
            <person name="Haridas S."/>
            <person name="Chen C."/>
            <person name="Bauer D."/>
            <person name="Andreopoulos W."/>
            <person name="Pangilinan J."/>
            <person name="LaButti K."/>
            <person name="Riley R."/>
            <person name="Lipzen A."/>
            <person name="Clum A."/>
            <person name="Drula E."/>
            <person name="Henrissat B."/>
            <person name="Kohler A."/>
            <person name="Grigoriev I.V."/>
            <person name="Martin F.M."/>
            <person name="Hacquard S."/>
        </authorList>
    </citation>
    <scope>NUCLEOTIDE SEQUENCE</scope>
    <source>
        <strain evidence="7">FSSC 5 MPI-SDFR-AT-0091</strain>
    </source>
</reference>
<evidence type="ECO:0000256" key="2">
    <source>
        <dbReference type="ARBA" id="ARBA00022692"/>
    </source>
</evidence>
<protein>
    <submittedName>
        <fullName evidence="7">Uncharacterized protein</fullName>
    </submittedName>
</protein>
<organism evidence="7 8">
    <name type="scientific">Fusarium solani</name>
    <name type="common">Filamentous fungus</name>
    <dbReference type="NCBI Taxonomy" id="169388"/>
    <lineage>
        <taxon>Eukaryota</taxon>
        <taxon>Fungi</taxon>
        <taxon>Dikarya</taxon>
        <taxon>Ascomycota</taxon>
        <taxon>Pezizomycotina</taxon>
        <taxon>Sordariomycetes</taxon>
        <taxon>Hypocreomycetidae</taxon>
        <taxon>Hypocreales</taxon>
        <taxon>Nectriaceae</taxon>
        <taxon>Fusarium</taxon>
        <taxon>Fusarium solani species complex</taxon>
    </lineage>
</organism>
<dbReference type="OrthoDB" id="4770059at2759"/>
<evidence type="ECO:0000256" key="3">
    <source>
        <dbReference type="ARBA" id="ARBA00022989"/>
    </source>
</evidence>
<dbReference type="GO" id="GO:0016020">
    <property type="term" value="C:membrane"/>
    <property type="evidence" value="ECO:0007669"/>
    <property type="project" value="UniProtKB-SubCell"/>
</dbReference>
<comment type="caution">
    <text evidence="7">The sequence shown here is derived from an EMBL/GenBank/DDBJ whole genome shotgun (WGS) entry which is preliminary data.</text>
</comment>
<feature type="region of interest" description="Disordered" evidence="5">
    <location>
        <begin position="223"/>
        <end position="243"/>
    </location>
</feature>
<keyword evidence="8" id="KW-1185">Reference proteome</keyword>
<dbReference type="Proteomes" id="UP000736672">
    <property type="component" value="Unassembled WGS sequence"/>
</dbReference>
<evidence type="ECO:0000256" key="6">
    <source>
        <dbReference type="SAM" id="Phobius"/>
    </source>
</evidence>
<keyword evidence="2 6" id="KW-0812">Transmembrane</keyword>
<proteinExistence type="predicted"/>
<dbReference type="PANTHER" id="PTHR15549">
    <property type="entry name" value="PAIRED IMMUNOGLOBULIN-LIKE TYPE 2 RECEPTOR"/>
    <property type="match status" value="1"/>
</dbReference>
<name>A0A9P9GDY3_FUSSL</name>
<dbReference type="GO" id="GO:0071944">
    <property type="term" value="C:cell periphery"/>
    <property type="evidence" value="ECO:0007669"/>
    <property type="project" value="UniProtKB-ARBA"/>
</dbReference>
<evidence type="ECO:0000256" key="5">
    <source>
        <dbReference type="SAM" id="MobiDB-lite"/>
    </source>
</evidence>
<feature type="transmembrane region" description="Helical" evidence="6">
    <location>
        <begin position="165"/>
        <end position="187"/>
    </location>
</feature>
<sequence length="287" mass="30684">MADEFGNPDRKSSLIEPLTTVWTIPDDCPSSVPLVGDEHTTLDSSCYPPDYWTIWESFGFYSPGICPHGYTSGCTVTDSAYGGTVRPTEAAAICVPSSYSCSDYLIYASSVSGNDTIMVPAFQIRWAKSDLTAFETSTSTTSAATSTSSSSPTSHPHPTGLPTGAVVGIALGSAAVAVLAGFLFFLFRRRGCRGTQKSHVSSDENHPKDGLAELETPAQPAELATATKTSQERGGSVRELEQEEKPVIPELGRLVGCRRSLPARIILTSIGSCVHWRKQIGIIYPEI</sequence>